<dbReference type="EMBL" id="JBHSOG010000008">
    <property type="protein sequence ID" value="MFC5768355.1"/>
    <property type="molecule type" value="Genomic_DNA"/>
</dbReference>
<reference evidence="5" key="1">
    <citation type="journal article" date="2019" name="Int. J. Syst. Evol. Microbiol.">
        <title>The Global Catalogue of Microorganisms (GCM) 10K type strain sequencing project: providing services to taxonomists for standard genome sequencing and annotation.</title>
        <authorList>
            <consortium name="The Broad Institute Genomics Platform"/>
            <consortium name="The Broad Institute Genome Sequencing Center for Infectious Disease"/>
            <person name="Wu L."/>
            <person name="Ma J."/>
        </authorList>
    </citation>
    <scope>NUCLEOTIDE SEQUENCE [LARGE SCALE GENOMIC DNA]</scope>
    <source>
        <strain evidence="5">SHR3</strain>
    </source>
</reference>
<comment type="similarity">
    <text evidence="2">Belongs to the bacterial solute-binding protein SsuA/TauA family.</text>
</comment>
<protein>
    <submittedName>
        <fullName evidence="4">ABC transporter substrate-binding protein</fullName>
    </submittedName>
</protein>
<evidence type="ECO:0000256" key="2">
    <source>
        <dbReference type="ARBA" id="ARBA00010742"/>
    </source>
</evidence>
<dbReference type="PANTHER" id="PTHR30024">
    <property type="entry name" value="ALIPHATIC SULFONATES-BINDING PROTEIN-RELATED"/>
    <property type="match status" value="1"/>
</dbReference>
<dbReference type="Gene3D" id="3.40.190.10">
    <property type="entry name" value="Periplasmic binding protein-like II"/>
    <property type="match status" value="1"/>
</dbReference>
<dbReference type="Proteomes" id="UP001595974">
    <property type="component" value="Unassembled WGS sequence"/>
</dbReference>
<dbReference type="PANTHER" id="PTHR30024:SF47">
    <property type="entry name" value="TAURINE-BINDING PERIPLASMIC PROTEIN"/>
    <property type="match status" value="1"/>
</dbReference>
<comment type="subcellular location">
    <subcellularLocation>
        <location evidence="1">Periplasm</location>
    </subcellularLocation>
</comment>
<dbReference type="Gene3D" id="3.40.190.270">
    <property type="match status" value="1"/>
</dbReference>
<keyword evidence="5" id="KW-1185">Reference proteome</keyword>
<keyword evidence="3" id="KW-0732">Signal</keyword>
<accession>A0ABW1AMF3</accession>
<dbReference type="SUPFAM" id="SSF53850">
    <property type="entry name" value="Periplasmic binding protein-like II"/>
    <property type="match status" value="1"/>
</dbReference>
<evidence type="ECO:0000256" key="3">
    <source>
        <dbReference type="ARBA" id="ARBA00022729"/>
    </source>
</evidence>
<organism evidence="4 5">
    <name type="scientific">Thauera sinica</name>
    <dbReference type="NCBI Taxonomy" id="2665146"/>
    <lineage>
        <taxon>Bacteria</taxon>
        <taxon>Pseudomonadati</taxon>
        <taxon>Pseudomonadota</taxon>
        <taxon>Betaproteobacteria</taxon>
        <taxon>Rhodocyclales</taxon>
        <taxon>Zoogloeaceae</taxon>
        <taxon>Thauera</taxon>
    </lineage>
</organism>
<comment type="caution">
    <text evidence="4">The sequence shown here is derived from an EMBL/GenBank/DDBJ whole genome shotgun (WGS) entry which is preliminary data.</text>
</comment>
<evidence type="ECO:0000313" key="5">
    <source>
        <dbReference type="Proteomes" id="UP001595974"/>
    </source>
</evidence>
<gene>
    <name evidence="4" type="ORF">ACFPTN_03125</name>
</gene>
<name>A0ABW1AMF3_9RHOO</name>
<evidence type="ECO:0000256" key="1">
    <source>
        <dbReference type="ARBA" id="ARBA00004418"/>
    </source>
</evidence>
<evidence type="ECO:0000313" key="4">
    <source>
        <dbReference type="EMBL" id="MFC5768355.1"/>
    </source>
</evidence>
<proteinExistence type="inferred from homology"/>
<dbReference type="RefSeq" id="WP_096445578.1">
    <property type="nucleotide sequence ID" value="NZ_JBHSOG010000008.1"/>
</dbReference>
<sequence>MTDIISSAGDSAVDIWYTRCGAATASALAIRQQWLQAEFAQGGTVLHSLKDSDNIDIRNAHYNHKLTGLFREGGNIPPIWARSHGADTAVIGITWLDEYQGILTRADGGIREIADLRGKRLALPVHDNLIDFQRGAALHGFVTAFGLARLDPAEAVFVDVSAGAAGGLRTPGGLGAEAEALLEGKVDAIFLRFARGLRIARDPRFHEVININRHSDPLVRVNNGTPRPVTVDRPFLERHPDLVARYLAVLIRTANWAAEHHREVVDLLAADSAGATAADVVASHGANVHRTFTPSLSADYVKGLEVQKNFLRDWNFLKSDFDIGDWIVPGPLAEAQALVDREPGLPHAATALAA</sequence>